<keyword evidence="2" id="KW-1185">Reference proteome</keyword>
<organism evidence="3">
    <name type="scientific">Haemonchus placei</name>
    <name type="common">Barber's pole worm</name>
    <dbReference type="NCBI Taxonomy" id="6290"/>
    <lineage>
        <taxon>Eukaryota</taxon>
        <taxon>Metazoa</taxon>
        <taxon>Ecdysozoa</taxon>
        <taxon>Nematoda</taxon>
        <taxon>Chromadorea</taxon>
        <taxon>Rhabditida</taxon>
        <taxon>Rhabditina</taxon>
        <taxon>Rhabditomorpha</taxon>
        <taxon>Strongyloidea</taxon>
        <taxon>Trichostrongylidae</taxon>
        <taxon>Haemonchus</taxon>
    </lineage>
</organism>
<dbReference type="AlphaFoldDB" id="A0A0N4WW33"/>
<protein>
    <submittedName>
        <fullName evidence="3">Kringle domain-containing protein</fullName>
    </submittedName>
</protein>
<reference evidence="1 2" key="2">
    <citation type="submission" date="2018-11" db="EMBL/GenBank/DDBJ databases">
        <authorList>
            <consortium name="Pathogen Informatics"/>
        </authorList>
    </citation>
    <scope>NUCLEOTIDE SEQUENCE [LARGE SCALE GENOMIC DNA]</scope>
    <source>
        <strain evidence="1 2">MHpl1</strain>
    </source>
</reference>
<reference evidence="3" key="1">
    <citation type="submission" date="2017-02" db="UniProtKB">
        <authorList>
            <consortium name="WormBaseParasite"/>
        </authorList>
    </citation>
    <scope>IDENTIFICATION</scope>
</reference>
<dbReference type="Proteomes" id="UP000268014">
    <property type="component" value="Unassembled WGS sequence"/>
</dbReference>
<evidence type="ECO:0000313" key="1">
    <source>
        <dbReference type="EMBL" id="VDO58311.1"/>
    </source>
</evidence>
<dbReference type="EMBL" id="UZAF01019193">
    <property type="protein sequence ID" value="VDO58311.1"/>
    <property type="molecule type" value="Genomic_DNA"/>
</dbReference>
<evidence type="ECO:0000313" key="3">
    <source>
        <dbReference type="WBParaSite" id="HPLM_0001593701-mRNA-1"/>
    </source>
</evidence>
<gene>
    <name evidence="1" type="ORF">HPLM_LOCUS15929</name>
</gene>
<dbReference type="WBParaSite" id="HPLM_0001593701-mRNA-1">
    <property type="protein sequence ID" value="HPLM_0001593701-mRNA-1"/>
    <property type="gene ID" value="HPLM_0001593701"/>
</dbReference>
<name>A0A0N4WW33_HAEPC</name>
<proteinExistence type="predicted"/>
<evidence type="ECO:0000313" key="2">
    <source>
        <dbReference type="Proteomes" id="UP000268014"/>
    </source>
</evidence>
<sequence length="90" mass="10229">MEKDEDWCFISASNSSTNFPFLNPVDPWAWCIEEREGCALKYTTVAAPRKSLKKPGLEFLKKLCVPPSMSLRSISTGDGYIHMMTMRSFC</sequence>
<accession>A0A0N4WW33</accession>